<protein>
    <submittedName>
        <fullName evidence="1">Uncharacterized protein</fullName>
    </submittedName>
</protein>
<comment type="caution">
    <text evidence="1">The sequence shown here is derived from an EMBL/GenBank/DDBJ whole genome shotgun (WGS) entry which is preliminary data.</text>
</comment>
<evidence type="ECO:0000313" key="1">
    <source>
        <dbReference type="EMBL" id="OOF59321.1"/>
    </source>
</evidence>
<organism evidence="1 2">
    <name type="scientific">Rodentibacter myodis</name>
    <dbReference type="NCBI Taxonomy" id="1907939"/>
    <lineage>
        <taxon>Bacteria</taxon>
        <taxon>Pseudomonadati</taxon>
        <taxon>Pseudomonadota</taxon>
        <taxon>Gammaproteobacteria</taxon>
        <taxon>Pasteurellales</taxon>
        <taxon>Pasteurellaceae</taxon>
        <taxon>Rodentibacter</taxon>
    </lineage>
</organism>
<dbReference type="EMBL" id="MLHQ01000010">
    <property type="protein sequence ID" value="OOF59321.1"/>
    <property type="molecule type" value="Genomic_DNA"/>
</dbReference>
<name>A0A1V3JR97_9PAST</name>
<dbReference type="STRING" id="1907939.BKL49_04400"/>
<dbReference type="AlphaFoldDB" id="A0A1V3JR97"/>
<reference evidence="1 2" key="1">
    <citation type="submission" date="2016-10" db="EMBL/GenBank/DDBJ databases">
        <title>Rodentibacter gen. nov. and new species.</title>
        <authorList>
            <person name="Christensen H."/>
        </authorList>
    </citation>
    <scope>NUCLEOTIDE SEQUENCE [LARGE SCALE GENOMIC DNA]</scope>
    <source>
        <strain evidence="1 2">Ac151</strain>
    </source>
</reference>
<keyword evidence="2" id="KW-1185">Reference proteome</keyword>
<sequence length="64" mass="7563">MWKPTISEYQLAEKLLNVHAISPTESDTLYEIKYAYENPVELDWLQRAELMALEQKYKGQLAEM</sequence>
<gene>
    <name evidence="1" type="ORF">BKL49_04400</name>
</gene>
<dbReference type="RefSeq" id="WP_077423414.1">
    <property type="nucleotide sequence ID" value="NZ_MLHQ01000010.1"/>
</dbReference>
<dbReference type="Proteomes" id="UP000188602">
    <property type="component" value="Unassembled WGS sequence"/>
</dbReference>
<proteinExistence type="predicted"/>
<dbReference type="OrthoDB" id="5681720at2"/>
<accession>A0A1V3JR97</accession>
<evidence type="ECO:0000313" key="2">
    <source>
        <dbReference type="Proteomes" id="UP000188602"/>
    </source>
</evidence>